<dbReference type="RefSeq" id="WP_004529487.1">
    <property type="nucleotide sequence ID" value="NZ_CM000833.1"/>
</dbReference>
<dbReference type="GO" id="GO:0016651">
    <property type="term" value="F:oxidoreductase activity, acting on NAD(P)H"/>
    <property type="evidence" value="ECO:0007669"/>
    <property type="project" value="TreeGrafter"/>
</dbReference>
<evidence type="ECO:0000256" key="1">
    <source>
        <dbReference type="ARBA" id="ARBA00001974"/>
    </source>
</evidence>
<proteinExistence type="predicted"/>
<keyword evidence="5 6" id="KW-0443">Lipid metabolism</keyword>
<dbReference type="InterPro" id="IPR023753">
    <property type="entry name" value="FAD/NAD-binding_dom"/>
</dbReference>
<dbReference type="Gene3D" id="3.30.390.30">
    <property type="match status" value="1"/>
</dbReference>
<evidence type="ECO:0000256" key="5">
    <source>
        <dbReference type="ARBA" id="ARBA00023098"/>
    </source>
</evidence>
<dbReference type="PANTHER" id="PTHR43557:SF2">
    <property type="entry name" value="RIESKE DOMAIN-CONTAINING PROTEIN-RELATED"/>
    <property type="match status" value="1"/>
</dbReference>
<dbReference type="PRINTS" id="PR00411">
    <property type="entry name" value="PNDRDTASEI"/>
</dbReference>
<dbReference type="EMBL" id="CM000833">
    <property type="protein sequence ID" value="EET03989.1"/>
    <property type="molecule type" value="Genomic_DNA"/>
</dbReference>
<evidence type="ECO:0000313" key="8">
    <source>
        <dbReference type="EMBL" id="EET03989.1"/>
    </source>
</evidence>
<keyword evidence="4" id="KW-0560">Oxidoreductase</keyword>
<feature type="short sequence motif" description="DGA/G" evidence="6">
    <location>
        <begin position="599"/>
        <end position="601"/>
    </location>
</feature>
<dbReference type="SUPFAM" id="SSF52151">
    <property type="entry name" value="FabD/lysophospholipase-like"/>
    <property type="match status" value="1"/>
</dbReference>
<dbReference type="SUPFAM" id="SSF51905">
    <property type="entry name" value="FAD/NAD(P)-binding domain"/>
    <property type="match status" value="2"/>
</dbReference>
<comment type="caution">
    <text evidence="6">Lacks conserved residue(s) required for the propagation of feature annotation.</text>
</comment>
<dbReference type="Gene3D" id="3.40.1090.10">
    <property type="entry name" value="Cytosolic phospholipase A2 catalytic domain"/>
    <property type="match status" value="2"/>
</dbReference>
<accession>A0A0E1VV48</accession>
<dbReference type="Pfam" id="PF12536">
    <property type="entry name" value="DUF3734"/>
    <property type="match status" value="1"/>
</dbReference>
<dbReference type="Proteomes" id="UP000001812">
    <property type="component" value="Chromosome II"/>
</dbReference>
<dbReference type="Pfam" id="PF07992">
    <property type="entry name" value="Pyr_redox_2"/>
    <property type="match status" value="1"/>
</dbReference>
<evidence type="ECO:0000256" key="6">
    <source>
        <dbReference type="PROSITE-ProRule" id="PRU01161"/>
    </source>
</evidence>
<evidence type="ECO:0000256" key="3">
    <source>
        <dbReference type="ARBA" id="ARBA00022827"/>
    </source>
</evidence>
<dbReference type="InterPro" id="IPR050446">
    <property type="entry name" value="FAD-oxidoreductase/Apoptosis"/>
</dbReference>
<dbReference type="PROSITE" id="PS51635">
    <property type="entry name" value="PNPLA"/>
    <property type="match status" value="1"/>
</dbReference>
<dbReference type="SUPFAM" id="SSF55424">
    <property type="entry name" value="FAD/NAD-linked reductases, dimerisation (C-terminal) domain"/>
    <property type="match status" value="1"/>
</dbReference>
<dbReference type="InterPro" id="IPR021095">
    <property type="entry name" value="DUF3734"/>
</dbReference>
<feature type="active site" description="Proton acceptor" evidence="6">
    <location>
        <position position="599"/>
    </location>
</feature>
<dbReference type="PRINTS" id="PR00368">
    <property type="entry name" value="FADPNR"/>
</dbReference>
<dbReference type="AlphaFoldDB" id="A0A0E1VV48"/>
<dbReference type="GO" id="GO:0016787">
    <property type="term" value="F:hydrolase activity"/>
    <property type="evidence" value="ECO:0007669"/>
    <property type="project" value="UniProtKB-UniRule"/>
</dbReference>
<feature type="active site" description="Nucleophile" evidence="6">
    <location>
        <position position="446"/>
    </location>
</feature>
<evidence type="ECO:0000259" key="7">
    <source>
        <dbReference type="PROSITE" id="PS51635"/>
    </source>
</evidence>
<keyword evidence="6" id="KW-0378">Hydrolase</keyword>
<comment type="cofactor">
    <cofactor evidence="1">
        <name>FAD</name>
        <dbReference type="ChEBI" id="CHEBI:57692"/>
    </cofactor>
</comment>
<dbReference type="CDD" id="cd07209">
    <property type="entry name" value="Pat_hypo_Ecoli_Z1214_like"/>
    <property type="match status" value="1"/>
</dbReference>
<dbReference type="HOGENOM" id="CLU_371606_0_0_4"/>
<sequence>MREFDYLLVGGGIASVTAARTLRGEDASASIAILCGEPVLPYQRPPLSQEWLMGAVQPASITLHDAAFYAAQRIDIALGVRAEQLDRAKRIVRTSSGATFRYGKLLIATGASAKAPALPGFGLDGVHVLHTFAQAQALKDAAAHARRATVLGGGFLGVEIAATLQALGLQVTLVERAPGVMPSLRAPALGGHFEALCRARGIDVLTRCEVRRVLGAQCVEAVETSDGGTRPCDLFVAAVGVTPNCGWLDGSGLALGDGVEVDAFLQTADPDVFAAGDVAHFDDPIFGVRRRIEHWDNAVRQGRIAARNMLGHRLPYRDVSIFYGSVFGLSYNLLGYPVGATETIERGAFDEASYMQLYLADDVLRAAFTIDRPAVEIAALNDAIRLHVNVAAHKTKLSDPNYPLDKLPVQTILILQGGGALGAFECGAVKALEQHGVRPDVISAVSIGAFNGAIVASHPKGATKALEAFWRELSIALPLPYESQWREAWLSSYVLSFGVPNFLKPQWSQLGCDADRLRAKWTSFFDATAIEQLIARYVDFDSLGMSPTRLLIGAVDVETGEPRIFDSYVDRLSPAHVLASGSLPPGMPWTVVDGRPYWDGGVVSNSPLDLVIARCGQIGGRVFIVDLFSGSKALPTNLVEVMLRREEIAYMDRVRNDLRFEEYASDFRDLVDGILAHVDAPSANEIRQQPLYIRLMGNRAAIDIARITLNREGRLSFIEDYDFSSDAIAQLQQQGYDAALVALANGRSRRRRGRRRA</sequence>
<keyword evidence="6" id="KW-0442">Lipid degradation</keyword>
<dbReference type="GO" id="GO:0016042">
    <property type="term" value="P:lipid catabolic process"/>
    <property type="evidence" value="ECO:0007669"/>
    <property type="project" value="UniProtKB-UniRule"/>
</dbReference>
<dbReference type="PANTHER" id="PTHR43557">
    <property type="entry name" value="APOPTOSIS-INDUCING FACTOR 1"/>
    <property type="match status" value="1"/>
</dbReference>
<feature type="short sequence motif" description="GXGXXG" evidence="6">
    <location>
        <begin position="417"/>
        <end position="422"/>
    </location>
</feature>
<feature type="domain" description="PNPLA" evidence="7">
    <location>
        <begin position="413"/>
        <end position="612"/>
    </location>
</feature>
<dbReference type="GO" id="GO:0005737">
    <property type="term" value="C:cytoplasm"/>
    <property type="evidence" value="ECO:0007669"/>
    <property type="project" value="TreeGrafter"/>
</dbReference>
<reference evidence="8" key="1">
    <citation type="submission" date="2009-05" db="EMBL/GenBank/DDBJ databases">
        <authorList>
            <person name="Harkins D.M."/>
            <person name="DeShazer D."/>
            <person name="Woods D.E."/>
            <person name="Brinkac L.M."/>
            <person name="Brown K.A."/>
            <person name="Hung G.C."/>
            <person name="Tuanyok A."/>
            <person name="Zhang B."/>
            <person name="Nierman W.C."/>
        </authorList>
    </citation>
    <scope>NUCLEOTIDE SEQUENCE [LARGE SCALE GENOMIC DNA]</scope>
    <source>
        <strain evidence="8">1710a</strain>
    </source>
</reference>
<keyword evidence="2" id="KW-0285">Flavoprotein</keyword>
<dbReference type="Gene3D" id="3.50.50.60">
    <property type="entry name" value="FAD/NAD(P)-binding domain"/>
    <property type="match status" value="2"/>
</dbReference>
<dbReference type="InterPro" id="IPR016035">
    <property type="entry name" value="Acyl_Trfase/lysoPLipase"/>
</dbReference>
<dbReference type="InterPro" id="IPR036188">
    <property type="entry name" value="FAD/NAD-bd_sf"/>
</dbReference>
<dbReference type="InterPro" id="IPR016156">
    <property type="entry name" value="FAD/NAD-linked_Rdtase_dimer_sf"/>
</dbReference>
<dbReference type="InterPro" id="IPR002641">
    <property type="entry name" value="PNPLA_dom"/>
</dbReference>
<name>A0A0E1VV48_BURPE</name>
<dbReference type="Pfam" id="PF01734">
    <property type="entry name" value="Patatin"/>
    <property type="match status" value="1"/>
</dbReference>
<evidence type="ECO:0000256" key="2">
    <source>
        <dbReference type="ARBA" id="ARBA00022630"/>
    </source>
</evidence>
<keyword evidence="3" id="KW-0274">FAD</keyword>
<protein>
    <submittedName>
        <fullName evidence="8">Pyridine nucleotide-disulfide oxidoreductase</fullName>
    </submittedName>
</protein>
<evidence type="ECO:0000256" key="4">
    <source>
        <dbReference type="ARBA" id="ARBA00023002"/>
    </source>
</evidence>
<gene>
    <name evidence="8" type="ORF">BURPS1710A_A2377</name>
</gene>
<organism evidence="8">
    <name type="scientific">Burkholderia pseudomallei 1710a</name>
    <dbReference type="NCBI Taxonomy" id="320371"/>
    <lineage>
        <taxon>Bacteria</taxon>
        <taxon>Pseudomonadati</taxon>
        <taxon>Pseudomonadota</taxon>
        <taxon>Betaproteobacteria</taxon>
        <taxon>Burkholderiales</taxon>
        <taxon>Burkholderiaceae</taxon>
        <taxon>Burkholderia</taxon>
        <taxon>pseudomallei group</taxon>
    </lineage>
</organism>